<dbReference type="RefSeq" id="WP_093751143.1">
    <property type="nucleotide sequence ID" value="NZ_FNNG01000002.1"/>
</dbReference>
<dbReference type="GO" id="GO:0015846">
    <property type="term" value="P:polyamine transport"/>
    <property type="evidence" value="ECO:0007669"/>
    <property type="project" value="InterPro"/>
</dbReference>
<keyword evidence="3" id="KW-0732">Signal</keyword>
<dbReference type="Proteomes" id="UP000198828">
    <property type="component" value="Unassembled WGS sequence"/>
</dbReference>
<evidence type="ECO:0000256" key="5">
    <source>
        <dbReference type="PIRSR" id="PIRSR019574-1"/>
    </source>
</evidence>
<evidence type="ECO:0000256" key="4">
    <source>
        <dbReference type="ARBA" id="ARBA00022764"/>
    </source>
</evidence>
<sequence length="348" mass="40157">MKRIFKAFVSLSLILIIGALFTGCGNSKPTINVYNWGDYIDPDVIAEFEKEFNVKVNYDTFATNEDMYVSIKKGGTSYDVAFPSDYMIERMINEGLLEKINKDNIPNLKNIDDRFLDLEFDPNNEYSVPYMWGTVGIIYNKTMVDDVVDSWDILWNEKYSGQILMLDSQRDSIGIALKKLDYSMNTRNMEELEKAKEELIKQKPLVYAYVGDEVKDLMIAEEAALAVVWSGDAVAMMRQNDNLEYVIPKEGSNLWFDNMVIPKTSKNKELAEAFINFMNRPEIAAKNTDYIGYSTANYEALQYLPEDIASSKVAYPDDHELENLEIFKDPKDFLKVYDEIWLEIKAQR</sequence>
<feature type="binding site" evidence="5">
    <location>
        <position position="86"/>
    </location>
    <ligand>
        <name>spermidine</name>
        <dbReference type="ChEBI" id="CHEBI:57834"/>
    </ligand>
</feature>
<dbReference type="Gene3D" id="3.40.190.10">
    <property type="entry name" value="Periplasmic binding protein-like II"/>
    <property type="match status" value="2"/>
</dbReference>
<evidence type="ECO:0000256" key="3">
    <source>
        <dbReference type="ARBA" id="ARBA00022729"/>
    </source>
</evidence>
<dbReference type="PANTHER" id="PTHR30222">
    <property type="entry name" value="SPERMIDINE/PUTRESCINE-BINDING PERIPLASMIC PROTEIN"/>
    <property type="match status" value="1"/>
</dbReference>
<name>A0A1H2TWS4_9FIRM</name>
<organism evidence="6 7">
    <name type="scientific">Tepidimicrobium xylanilyticum</name>
    <dbReference type="NCBI Taxonomy" id="1123352"/>
    <lineage>
        <taxon>Bacteria</taxon>
        <taxon>Bacillati</taxon>
        <taxon>Bacillota</taxon>
        <taxon>Tissierellia</taxon>
        <taxon>Tissierellales</taxon>
        <taxon>Tepidimicrobiaceae</taxon>
        <taxon>Tepidimicrobium</taxon>
    </lineage>
</organism>
<accession>A0A1H2TWS4</accession>
<protein>
    <submittedName>
        <fullName evidence="6">Spermidine/putrescine transport system substrate-binding protein</fullName>
    </submittedName>
</protein>
<evidence type="ECO:0000256" key="1">
    <source>
        <dbReference type="ARBA" id="ARBA00004418"/>
    </source>
</evidence>
<gene>
    <name evidence="6" type="ORF">SAMN05660923_00829</name>
</gene>
<keyword evidence="2" id="KW-0813">Transport</keyword>
<reference evidence="6 7" key="1">
    <citation type="submission" date="2016-10" db="EMBL/GenBank/DDBJ databases">
        <authorList>
            <person name="de Groot N.N."/>
        </authorList>
    </citation>
    <scope>NUCLEOTIDE SEQUENCE [LARGE SCALE GENOMIC DNA]</scope>
    <source>
        <strain evidence="6 7">DSM 23310</strain>
    </source>
</reference>
<dbReference type="InterPro" id="IPR001188">
    <property type="entry name" value="Sperm_putr-bd"/>
</dbReference>
<evidence type="ECO:0000256" key="2">
    <source>
        <dbReference type="ARBA" id="ARBA00022448"/>
    </source>
</evidence>
<dbReference type="GO" id="GO:0042597">
    <property type="term" value="C:periplasmic space"/>
    <property type="evidence" value="ECO:0007669"/>
    <property type="project" value="UniProtKB-SubCell"/>
</dbReference>
<dbReference type="OrthoDB" id="9769319at2"/>
<dbReference type="PROSITE" id="PS51257">
    <property type="entry name" value="PROKAR_LIPOPROTEIN"/>
    <property type="match status" value="1"/>
</dbReference>
<dbReference type="GO" id="GO:0019808">
    <property type="term" value="F:polyamine binding"/>
    <property type="evidence" value="ECO:0007669"/>
    <property type="project" value="InterPro"/>
</dbReference>
<dbReference type="Pfam" id="PF13416">
    <property type="entry name" value="SBP_bac_8"/>
    <property type="match status" value="1"/>
</dbReference>
<keyword evidence="7" id="KW-1185">Reference proteome</keyword>
<keyword evidence="4" id="KW-0574">Periplasm</keyword>
<proteinExistence type="predicted"/>
<dbReference type="SUPFAM" id="SSF53850">
    <property type="entry name" value="Periplasmic binding protein-like II"/>
    <property type="match status" value="1"/>
</dbReference>
<dbReference type="EMBL" id="FNNG01000002">
    <property type="protein sequence ID" value="SDW48270.1"/>
    <property type="molecule type" value="Genomic_DNA"/>
</dbReference>
<dbReference type="PRINTS" id="PR00909">
    <property type="entry name" value="SPERMDNBNDNG"/>
</dbReference>
<dbReference type="AlphaFoldDB" id="A0A1H2TWS4"/>
<dbReference type="PIRSF" id="PIRSF019574">
    <property type="entry name" value="Periplasmic_polyamine_BP"/>
    <property type="match status" value="1"/>
</dbReference>
<evidence type="ECO:0000313" key="7">
    <source>
        <dbReference type="Proteomes" id="UP000198828"/>
    </source>
</evidence>
<dbReference type="InterPro" id="IPR006059">
    <property type="entry name" value="SBP"/>
</dbReference>
<evidence type="ECO:0000313" key="6">
    <source>
        <dbReference type="EMBL" id="SDW48270.1"/>
    </source>
</evidence>
<comment type="subcellular location">
    <subcellularLocation>
        <location evidence="1">Periplasm</location>
    </subcellularLocation>
</comment>
<dbReference type="PANTHER" id="PTHR30222:SF17">
    <property type="entry name" value="SPERMIDINE_PUTRESCINE-BINDING PERIPLASMIC PROTEIN"/>
    <property type="match status" value="1"/>
</dbReference>
<dbReference type="CDD" id="cd13590">
    <property type="entry name" value="PBP2_PotD_PotF_like"/>
    <property type="match status" value="1"/>
</dbReference>